<evidence type="ECO:0000313" key="2">
    <source>
        <dbReference type="EMBL" id="ORY13537.1"/>
    </source>
</evidence>
<protein>
    <submittedName>
        <fullName evidence="2">Uncharacterized protein</fullName>
    </submittedName>
</protein>
<feature type="transmembrane region" description="Helical" evidence="1">
    <location>
        <begin position="194"/>
        <end position="212"/>
    </location>
</feature>
<gene>
    <name evidence="2" type="ORF">BCR34DRAFT_613362</name>
</gene>
<keyword evidence="1" id="KW-1133">Transmembrane helix</keyword>
<keyword evidence="1" id="KW-0472">Membrane</keyword>
<reference evidence="2 3" key="1">
    <citation type="submission" date="2016-07" db="EMBL/GenBank/DDBJ databases">
        <title>Pervasive Adenine N6-methylation of Active Genes in Fungi.</title>
        <authorList>
            <consortium name="DOE Joint Genome Institute"/>
            <person name="Mondo S.J."/>
            <person name="Dannebaum R.O."/>
            <person name="Kuo R.C."/>
            <person name="Labutti K."/>
            <person name="Haridas S."/>
            <person name="Kuo A."/>
            <person name="Salamov A."/>
            <person name="Ahrendt S.R."/>
            <person name="Lipzen A."/>
            <person name="Sullivan W."/>
            <person name="Andreopoulos W.B."/>
            <person name="Clum A."/>
            <person name="Lindquist E."/>
            <person name="Daum C."/>
            <person name="Ramamoorthy G.K."/>
            <person name="Gryganskyi A."/>
            <person name="Culley D."/>
            <person name="Magnuson J.K."/>
            <person name="James T.Y."/>
            <person name="O'Malley M.A."/>
            <person name="Stajich J.E."/>
            <person name="Spatafora J.W."/>
            <person name="Visel A."/>
            <person name="Grigoriev I.V."/>
        </authorList>
    </citation>
    <scope>NUCLEOTIDE SEQUENCE [LARGE SCALE GENOMIC DNA]</scope>
    <source>
        <strain evidence="2 3">CBS 115471</strain>
    </source>
</reference>
<organism evidence="2 3">
    <name type="scientific">Clohesyomyces aquaticus</name>
    <dbReference type="NCBI Taxonomy" id="1231657"/>
    <lineage>
        <taxon>Eukaryota</taxon>
        <taxon>Fungi</taxon>
        <taxon>Dikarya</taxon>
        <taxon>Ascomycota</taxon>
        <taxon>Pezizomycotina</taxon>
        <taxon>Dothideomycetes</taxon>
        <taxon>Pleosporomycetidae</taxon>
        <taxon>Pleosporales</taxon>
        <taxon>Lindgomycetaceae</taxon>
        <taxon>Clohesyomyces</taxon>
    </lineage>
</organism>
<evidence type="ECO:0000313" key="3">
    <source>
        <dbReference type="Proteomes" id="UP000193144"/>
    </source>
</evidence>
<feature type="transmembrane region" description="Helical" evidence="1">
    <location>
        <begin position="169"/>
        <end position="188"/>
    </location>
</feature>
<feature type="transmembrane region" description="Helical" evidence="1">
    <location>
        <begin position="130"/>
        <end position="157"/>
    </location>
</feature>
<name>A0A1Y1ZU04_9PLEO</name>
<evidence type="ECO:0000256" key="1">
    <source>
        <dbReference type="SAM" id="Phobius"/>
    </source>
</evidence>
<dbReference type="AlphaFoldDB" id="A0A1Y1ZU04"/>
<keyword evidence="3" id="KW-1185">Reference proteome</keyword>
<accession>A0A1Y1ZU04</accession>
<keyword evidence="1" id="KW-0812">Transmembrane</keyword>
<sequence length="213" mass="22709">MHDFPANPNFPSKPKEILASFSFSGVPVSEKALAPGSGVQVGAGPHHVIEGAMHDVEGAMPVVEGAMPVLHGAVKSQEQFRHEEERSADYYKGLGTIAGLGASVSFALIVSNLADPKEVSAHPSFDLSTARIFLATGWAIHMLVIYLSFALSVSAFWYSEAYQRRISKIVFGITLVGWMFLSLVVAAYVEVAGFFAVGLTGFVLVGVILPSLI</sequence>
<comment type="caution">
    <text evidence="2">The sequence shown here is derived from an EMBL/GenBank/DDBJ whole genome shotgun (WGS) entry which is preliminary data.</text>
</comment>
<dbReference type="OrthoDB" id="3599804at2759"/>
<dbReference type="EMBL" id="MCFA01000041">
    <property type="protein sequence ID" value="ORY13537.1"/>
    <property type="molecule type" value="Genomic_DNA"/>
</dbReference>
<proteinExistence type="predicted"/>
<dbReference type="Proteomes" id="UP000193144">
    <property type="component" value="Unassembled WGS sequence"/>
</dbReference>